<feature type="domain" description="Competence protein CoiA nuclease-like" evidence="2">
    <location>
        <begin position="95"/>
        <end position="177"/>
    </location>
</feature>
<proteinExistence type="predicted"/>
<evidence type="ECO:0000313" key="4">
    <source>
        <dbReference type="Proteomes" id="UP001234880"/>
    </source>
</evidence>
<organism evidence="3 4">
    <name type="scientific">Streptomyces demainii</name>
    <dbReference type="NCBI Taxonomy" id="588122"/>
    <lineage>
        <taxon>Bacteria</taxon>
        <taxon>Bacillati</taxon>
        <taxon>Actinomycetota</taxon>
        <taxon>Actinomycetes</taxon>
        <taxon>Kitasatosporales</taxon>
        <taxon>Streptomycetaceae</taxon>
        <taxon>Streptomyces</taxon>
    </lineage>
</organism>
<evidence type="ECO:0000259" key="2">
    <source>
        <dbReference type="Pfam" id="PF06054"/>
    </source>
</evidence>
<evidence type="ECO:0000256" key="1">
    <source>
        <dbReference type="SAM" id="MobiDB-lite"/>
    </source>
</evidence>
<protein>
    <recommendedName>
        <fullName evidence="2">Competence protein CoiA nuclease-like domain-containing protein</fullName>
    </recommendedName>
</protein>
<dbReference type="EMBL" id="JAURUE010000001">
    <property type="protein sequence ID" value="MDP9607848.1"/>
    <property type="molecule type" value="Genomic_DNA"/>
</dbReference>
<gene>
    <name evidence="3" type="ORF">JOF35_000125</name>
</gene>
<dbReference type="RefSeq" id="WP_307109878.1">
    <property type="nucleotide sequence ID" value="NZ_JAURUE010000001.1"/>
</dbReference>
<dbReference type="Proteomes" id="UP001234880">
    <property type="component" value="Unassembled WGS sequence"/>
</dbReference>
<sequence length="423" mass="47762">MANGVFHTGYQIIVQLTRADLGHPDRPSLLEEITQPIGKRDRELLQCLEHYQRGVCQAEEHDRSPWMAIRRRTIGGRTTLVAAHLPVRRTPTPEESDKHKAMKERIARAAEQHGLSAKVEARAQDGQVRPDVLVSGPAGRIGWEAQYSPITATIVQRRSQAAADHGITPLWVTNSDSAALIDRAPWAMVDDVSWQRIVSHNVLLVRAGVRHLQRWKCSRYSERRCPITESDFSACNRLHVQWDLPALCIPEKRHTEVDELVATSADGEYVPMRIPNQNDPRNYTRMWVPAEDRDQWLDIVGPDDEPETTPSGDGELTFTGEPLDTACRYGEETMVFNDPRPRRAKADATGLHTFDEIPQRLFKIPRQREQRLDITPQQRHATAALYGCRVWDIGPCAGCATPIHRYGPGGAHACRTCRSRISN</sequence>
<evidence type="ECO:0000313" key="3">
    <source>
        <dbReference type="EMBL" id="MDP9607848.1"/>
    </source>
</evidence>
<dbReference type="InterPro" id="IPR010330">
    <property type="entry name" value="CoiA_nuc"/>
</dbReference>
<name>A0ABT9KHE3_9ACTN</name>
<comment type="caution">
    <text evidence="3">The sequence shown here is derived from an EMBL/GenBank/DDBJ whole genome shotgun (WGS) entry which is preliminary data.</text>
</comment>
<accession>A0ABT9KHE3</accession>
<reference evidence="3 4" key="1">
    <citation type="submission" date="2023-07" db="EMBL/GenBank/DDBJ databases">
        <title>Sequencing the genomes of 1000 actinobacteria strains.</title>
        <authorList>
            <person name="Klenk H.-P."/>
        </authorList>
    </citation>
    <scope>NUCLEOTIDE SEQUENCE [LARGE SCALE GENOMIC DNA]</scope>
    <source>
        <strain evidence="3 4">DSM 41600</strain>
    </source>
</reference>
<keyword evidence="4" id="KW-1185">Reference proteome</keyword>
<dbReference type="Pfam" id="PF06054">
    <property type="entry name" value="CoiA_nuc"/>
    <property type="match status" value="1"/>
</dbReference>
<feature type="region of interest" description="Disordered" evidence="1">
    <location>
        <begin position="302"/>
        <end position="321"/>
    </location>
</feature>